<dbReference type="AlphaFoldDB" id="A0A922P3H7"/>
<dbReference type="Proteomes" id="UP000052167">
    <property type="component" value="Unassembled WGS sequence"/>
</dbReference>
<evidence type="ECO:0000256" key="1">
    <source>
        <dbReference type="SAM" id="MobiDB-lite"/>
    </source>
</evidence>
<feature type="compositionally biased region" description="Basic and acidic residues" evidence="1">
    <location>
        <begin position="250"/>
        <end position="269"/>
    </location>
</feature>
<reference evidence="2 3" key="1">
    <citation type="submission" date="2014-06" db="EMBL/GenBank/DDBJ databases">
        <title>Rhizobium pelagicum/R2-400B4.</title>
        <authorList>
            <person name="Kimes N.E."/>
            <person name="Lopez-Perez M."/>
        </authorList>
    </citation>
    <scope>NUCLEOTIDE SEQUENCE [LARGE SCALE GENOMIC DNA]</scope>
    <source>
        <strain evidence="2 3">R2-400B4</strain>
    </source>
</reference>
<comment type="caution">
    <text evidence="2">The sequence shown here is derived from an EMBL/GenBank/DDBJ whole genome shotgun (WGS) entry which is preliminary data.</text>
</comment>
<gene>
    <name evidence="2" type="ORF">GV68_04680</name>
</gene>
<evidence type="ECO:0000313" key="3">
    <source>
        <dbReference type="Proteomes" id="UP000052167"/>
    </source>
</evidence>
<proteinExistence type="predicted"/>
<accession>A0A922P3H7</accession>
<feature type="region of interest" description="Disordered" evidence="1">
    <location>
        <begin position="236"/>
        <end position="269"/>
    </location>
</feature>
<name>A0A922P3H7_9HYPH</name>
<feature type="compositionally biased region" description="Polar residues" evidence="1">
    <location>
        <begin position="240"/>
        <end position="249"/>
    </location>
</feature>
<protein>
    <submittedName>
        <fullName evidence="2">Uncharacterized protein</fullName>
    </submittedName>
</protein>
<evidence type="ECO:0000313" key="2">
    <source>
        <dbReference type="EMBL" id="KEQ07617.1"/>
    </source>
</evidence>
<keyword evidence="3" id="KW-1185">Reference proteome</keyword>
<organism evidence="2 3">
    <name type="scientific">Pseudorhizobium pelagicum</name>
    <dbReference type="NCBI Taxonomy" id="1509405"/>
    <lineage>
        <taxon>Bacteria</taxon>
        <taxon>Pseudomonadati</taxon>
        <taxon>Pseudomonadota</taxon>
        <taxon>Alphaproteobacteria</taxon>
        <taxon>Hyphomicrobiales</taxon>
        <taxon>Rhizobiaceae</taxon>
        <taxon>Rhizobium/Agrobacterium group</taxon>
        <taxon>Pseudorhizobium</taxon>
    </lineage>
</organism>
<sequence>MGDQMRLFLFRLSLKPHRQTDIFQRRQSDGSAHTRETWLRERLSSQVAFNHRQNDFYFVPEASDTGIPSEIIVGWIARTRAVNERTPPWDGLSLTEHESWQAALIMIDPRHHDDGQKVAMEARPDIGSPEAILVSLARALSPSVQEPFSVTAFPIIEERSFARFASEHEETIKTITYEASVPNMFGGADDFSEEMRTLRDEANVSKVKTRLESDGTIDIKATRLTEIANHVEKGGGKIKATTTDGSTYNSDEHAAHEDVDTGGTESEKSDFWSRVRAALDRIF</sequence>
<dbReference type="EMBL" id="JOKJ01000012">
    <property type="protein sequence ID" value="KEQ07617.1"/>
    <property type="molecule type" value="Genomic_DNA"/>
</dbReference>